<accession>A0A1I7RUA3</accession>
<evidence type="ECO:0000256" key="1">
    <source>
        <dbReference type="SAM" id="SignalP"/>
    </source>
</evidence>
<dbReference type="Proteomes" id="UP000659654">
    <property type="component" value="Unassembled WGS sequence"/>
</dbReference>
<organism evidence="4 6">
    <name type="scientific">Bursaphelenchus xylophilus</name>
    <name type="common">Pinewood nematode worm</name>
    <name type="synonym">Aphelenchoides xylophilus</name>
    <dbReference type="NCBI Taxonomy" id="6326"/>
    <lineage>
        <taxon>Eukaryota</taxon>
        <taxon>Metazoa</taxon>
        <taxon>Ecdysozoa</taxon>
        <taxon>Nematoda</taxon>
        <taxon>Chromadorea</taxon>
        <taxon>Rhabditida</taxon>
        <taxon>Tylenchina</taxon>
        <taxon>Tylenchomorpha</taxon>
        <taxon>Aphelenchoidea</taxon>
        <taxon>Aphelenchoididae</taxon>
        <taxon>Bursaphelenchus</taxon>
    </lineage>
</organism>
<reference evidence="3" key="2">
    <citation type="submission" date="2020-08" db="EMBL/GenBank/DDBJ databases">
        <authorList>
            <person name="Kikuchi T."/>
        </authorList>
    </citation>
    <scope>NUCLEOTIDE SEQUENCE</scope>
    <source>
        <strain evidence="2">Ka4C1</strain>
    </source>
</reference>
<dbReference type="EMBL" id="CAJFCV020000004">
    <property type="protein sequence ID" value="CAG9113977.1"/>
    <property type="molecule type" value="Genomic_DNA"/>
</dbReference>
<dbReference type="OrthoDB" id="10414398at2759"/>
<dbReference type="Proteomes" id="UP000582659">
    <property type="component" value="Unassembled WGS sequence"/>
</dbReference>
<dbReference type="Gene3D" id="2.60.110.10">
    <property type="entry name" value="Thaumatin"/>
    <property type="match status" value="1"/>
</dbReference>
<evidence type="ECO:0000313" key="3">
    <source>
        <dbReference type="EMBL" id="CAG9113977.1"/>
    </source>
</evidence>
<dbReference type="WBParaSite" id="BXY_0431200.1">
    <property type="protein sequence ID" value="BXY_0431200.1"/>
    <property type="gene ID" value="BXY_0431200"/>
</dbReference>
<evidence type="ECO:0000313" key="5">
    <source>
        <dbReference type="Proteomes" id="UP000659654"/>
    </source>
</evidence>
<dbReference type="Proteomes" id="UP000095284">
    <property type="component" value="Unplaced"/>
</dbReference>
<keyword evidence="5" id="KW-1185">Reference proteome</keyword>
<gene>
    <name evidence="2" type="ORF">BXYJ_LOCUS8313</name>
</gene>
<dbReference type="InterPro" id="IPR037176">
    <property type="entry name" value="Osmotin/thaumatin-like_sf"/>
</dbReference>
<feature type="chain" id="PRO_5035359430" evidence="1">
    <location>
        <begin position="22"/>
        <end position="154"/>
    </location>
</feature>
<proteinExistence type="predicted"/>
<sequence>MRQYSLHLLFLFSAIALLSSSNIIIENNCLRSIYVYQHGYFGNDTFECIIPRDEICKLNYDDDFVGFKVRQKKDDEPKSLTEISINQFHSGTDYYGINLSRGFDLWVSIEPLAENSTKIICRDINCPGALRDDKESRKRLATKTGGTFRIVYCA</sequence>
<name>A0A1I7RUA3_BURXY</name>
<protein>
    <submittedName>
        <fullName evidence="2">(pine wood nematode) hypothetical protein</fullName>
    </submittedName>
</protein>
<evidence type="ECO:0000313" key="6">
    <source>
        <dbReference type="WBParaSite" id="BXY_0431200.1"/>
    </source>
</evidence>
<dbReference type="EMBL" id="CAJFDI010000004">
    <property type="protein sequence ID" value="CAD5224976.1"/>
    <property type="molecule type" value="Genomic_DNA"/>
</dbReference>
<feature type="signal peptide" evidence="1">
    <location>
        <begin position="1"/>
        <end position="21"/>
    </location>
</feature>
<dbReference type="AlphaFoldDB" id="A0A1I7RUA3"/>
<reference evidence="6" key="1">
    <citation type="submission" date="2016-11" db="UniProtKB">
        <authorList>
            <consortium name="WormBaseParasite"/>
        </authorList>
    </citation>
    <scope>IDENTIFICATION</scope>
</reference>
<evidence type="ECO:0000313" key="2">
    <source>
        <dbReference type="EMBL" id="CAD5224976.1"/>
    </source>
</evidence>
<dbReference type="SUPFAM" id="SSF49870">
    <property type="entry name" value="Osmotin, thaumatin-like protein"/>
    <property type="match status" value="1"/>
</dbReference>
<keyword evidence="1" id="KW-0732">Signal</keyword>
<evidence type="ECO:0000313" key="4">
    <source>
        <dbReference type="Proteomes" id="UP000095284"/>
    </source>
</evidence>
<dbReference type="SMR" id="A0A1I7RUA3"/>